<gene>
    <name evidence="1" type="ORF">H7T88_18690</name>
</gene>
<evidence type="ECO:0000313" key="2">
    <source>
        <dbReference type="Proteomes" id="UP000706031"/>
    </source>
</evidence>
<evidence type="ECO:0000313" key="1">
    <source>
        <dbReference type="EMBL" id="MBY0205255.1"/>
    </source>
</evidence>
<dbReference type="Pfam" id="PF25209">
    <property type="entry name" value="Phage_capsid_4"/>
    <property type="match status" value="1"/>
</dbReference>
<dbReference type="RefSeq" id="WP_221789764.1">
    <property type="nucleotide sequence ID" value="NZ_JACLIC010000031.1"/>
</dbReference>
<sequence length="297" mass="33461">MKLTRDNFQELLTPIHKKIIADEYGKLEPQYEKVFKVHDMKKKDESYPHIGAFGLWAENTEGNTINEDEINQGETARLEARRFDKGYSVTWELTRDDLYGVLDGRGKDGSARMLARGLRTTIETDAANVINNGFTQVGYDGVSLFSSSHPLADSSLLGDNLITGELTPENVKLGLTKVRNQVNEAGVKIQSRAKQIIVGPDNEYTSRDILRSTNQAFEMSNTINSIEGISAIVMDYIDGPTWILRDPSIDNLVFGWRDRTFYDSMKLPKTVDFFMFGFARWDCTHVDWRGLVGSTGA</sequence>
<dbReference type="EMBL" id="JACLIC010000031">
    <property type="protein sequence ID" value="MBY0205255.1"/>
    <property type="molecule type" value="Genomic_DNA"/>
</dbReference>
<name>A0ABS7KM43_9BACL</name>
<accession>A0ABS7KM43</accession>
<reference evidence="1 2" key="1">
    <citation type="submission" date="2020-08" db="EMBL/GenBank/DDBJ databases">
        <title>Fungal Genomes of the International Space Station.</title>
        <authorList>
            <person name="Seuylemezian A."/>
            <person name="Singh N.K."/>
            <person name="Wood J."/>
            <person name="Venkateswaran K."/>
        </authorList>
    </citation>
    <scope>NUCLEOTIDE SEQUENCE [LARGE SCALE GENOMIC DNA]</scope>
    <source>
        <strain evidence="1 2">S/N-304-OC-R4</strain>
    </source>
</reference>
<protein>
    <submittedName>
        <fullName evidence="1">Mu-like prophage major head subunit gpT family protein</fullName>
    </submittedName>
</protein>
<dbReference type="Proteomes" id="UP000706031">
    <property type="component" value="Unassembled WGS sequence"/>
</dbReference>
<proteinExistence type="predicted"/>
<keyword evidence="2" id="KW-1185">Reference proteome</keyword>
<comment type="caution">
    <text evidence="1">The sequence shown here is derived from an EMBL/GenBank/DDBJ whole genome shotgun (WGS) entry which is preliminary data.</text>
</comment>
<organism evidence="1 2">
    <name type="scientific">Paenibacillus cucumis</name>
    <name type="common">ex Kampfer et al. 2016</name>
    <dbReference type="NCBI Taxonomy" id="1776858"/>
    <lineage>
        <taxon>Bacteria</taxon>
        <taxon>Bacillati</taxon>
        <taxon>Bacillota</taxon>
        <taxon>Bacilli</taxon>
        <taxon>Bacillales</taxon>
        <taxon>Paenibacillaceae</taxon>
        <taxon>Paenibacillus</taxon>
    </lineage>
</organism>